<evidence type="ECO:0000256" key="1">
    <source>
        <dbReference type="ARBA" id="ARBA00022448"/>
    </source>
</evidence>
<evidence type="ECO:0000256" key="5">
    <source>
        <dbReference type="ARBA" id="ARBA00023004"/>
    </source>
</evidence>
<accession>A0ABX7JN45</accession>
<sequence>MHKMILAALALTLPALAHAAEPEDVAAARIGFYKLVGLEMGALGAMAQGEAPYDADRAKALAADLKVLSEYQHDDLLMPGTSNTELAGKTRALPAIWAQPDDYRAKGMAFGEAVAALNEVAGDGHKAMAPAVGKVGATCKACHDDYRAKDF</sequence>
<dbReference type="SUPFAM" id="SSF47175">
    <property type="entry name" value="Cytochromes"/>
    <property type="match status" value="1"/>
</dbReference>
<keyword evidence="1" id="KW-0813">Transport</keyword>
<keyword evidence="3" id="KW-0479">Metal-binding</keyword>
<feature type="chain" id="PRO_5045226355" evidence="6">
    <location>
        <begin position="20"/>
        <end position="151"/>
    </location>
</feature>
<reference evidence="7 8" key="1">
    <citation type="submission" date="2021-02" db="EMBL/GenBank/DDBJ databases">
        <title>Paracoccus methylovroum sp.nov., a new methanol and methylamine utilizing methylotrophic denitrifer.</title>
        <authorList>
            <person name="Timsy T."/>
            <person name="Behrendt U."/>
            <person name="Ulrich A."/>
            <person name="Spanner T."/>
            <person name="Foesel B.U."/>
            <person name="Horn M.A."/>
            <person name="Kolb S."/>
        </authorList>
    </citation>
    <scope>NUCLEOTIDE SEQUENCE [LARGE SCALE GENOMIC DNA]</scope>
    <source>
        <strain evidence="7 8">H4-D09</strain>
        <plasmid evidence="7 8">p1</plasmid>
    </source>
</reference>
<evidence type="ECO:0000313" key="7">
    <source>
        <dbReference type="EMBL" id="QRZ14379.1"/>
    </source>
</evidence>
<dbReference type="Proteomes" id="UP000663629">
    <property type="component" value="Plasmid p1"/>
</dbReference>
<evidence type="ECO:0000256" key="4">
    <source>
        <dbReference type="ARBA" id="ARBA00022982"/>
    </source>
</evidence>
<evidence type="ECO:0000256" key="3">
    <source>
        <dbReference type="ARBA" id="ARBA00022723"/>
    </source>
</evidence>
<dbReference type="EMBL" id="CP070369">
    <property type="protein sequence ID" value="QRZ14379.1"/>
    <property type="molecule type" value="Genomic_DNA"/>
</dbReference>
<organism evidence="7 8">
    <name type="scientific">Paracoccus methylovorus</name>
    <dbReference type="NCBI Taxonomy" id="2812658"/>
    <lineage>
        <taxon>Bacteria</taxon>
        <taxon>Pseudomonadati</taxon>
        <taxon>Pseudomonadota</taxon>
        <taxon>Alphaproteobacteria</taxon>
        <taxon>Rhodobacterales</taxon>
        <taxon>Paracoccaceae</taxon>
        <taxon>Paracoccus</taxon>
    </lineage>
</organism>
<dbReference type="Pfam" id="PF01322">
    <property type="entry name" value="Cytochrom_C_2"/>
    <property type="match status" value="1"/>
</dbReference>
<keyword evidence="8" id="KW-1185">Reference proteome</keyword>
<gene>
    <name evidence="7" type="ORF">JWJ88_12895</name>
</gene>
<keyword evidence="5" id="KW-0408">Iron</keyword>
<geneLocation type="plasmid" evidence="7 8">
    <name>p1</name>
</geneLocation>
<keyword evidence="2" id="KW-0349">Heme</keyword>
<dbReference type="InterPro" id="IPR010980">
    <property type="entry name" value="Cyt_c/b562"/>
</dbReference>
<feature type="signal peptide" evidence="6">
    <location>
        <begin position="1"/>
        <end position="19"/>
    </location>
</feature>
<dbReference type="InterPro" id="IPR012127">
    <property type="entry name" value="Cyt_c_prime"/>
</dbReference>
<proteinExistence type="predicted"/>
<evidence type="ECO:0000256" key="2">
    <source>
        <dbReference type="ARBA" id="ARBA00022617"/>
    </source>
</evidence>
<dbReference type="InterPro" id="IPR002321">
    <property type="entry name" value="Cyt_c_II"/>
</dbReference>
<name>A0ABX7JN45_9RHOB</name>
<evidence type="ECO:0000313" key="8">
    <source>
        <dbReference type="Proteomes" id="UP000663629"/>
    </source>
</evidence>
<dbReference type="Gene3D" id="1.20.120.10">
    <property type="entry name" value="Cytochrome c/b562"/>
    <property type="match status" value="1"/>
</dbReference>
<keyword evidence="6" id="KW-0732">Signal</keyword>
<evidence type="ECO:0000256" key="6">
    <source>
        <dbReference type="SAM" id="SignalP"/>
    </source>
</evidence>
<dbReference type="PIRSF" id="PIRSF000027">
    <property type="entry name" value="Cytc_c_prime"/>
    <property type="match status" value="1"/>
</dbReference>
<dbReference type="PROSITE" id="PS51009">
    <property type="entry name" value="CYTCII"/>
    <property type="match status" value="1"/>
</dbReference>
<protein>
    <submittedName>
        <fullName evidence="7">Cytochrome c</fullName>
    </submittedName>
</protein>
<dbReference type="RefSeq" id="WP_205295356.1">
    <property type="nucleotide sequence ID" value="NZ_CP070369.1"/>
</dbReference>
<keyword evidence="4" id="KW-0249">Electron transport</keyword>
<keyword evidence="7" id="KW-0614">Plasmid</keyword>